<accession>A0A517VMK8</accession>
<dbReference type="Proteomes" id="UP000316855">
    <property type="component" value="Chromosome"/>
</dbReference>
<dbReference type="KEGG" id="gax:Pan161_59470"/>
<feature type="signal peptide" evidence="1">
    <location>
        <begin position="1"/>
        <end position="21"/>
    </location>
</feature>
<evidence type="ECO:0000313" key="2">
    <source>
        <dbReference type="EMBL" id="QDT94252.1"/>
    </source>
</evidence>
<evidence type="ECO:0000256" key="1">
    <source>
        <dbReference type="SAM" id="SignalP"/>
    </source>
</evidence>
<evidence type="ECO:0000313" key="3">
    <source>
        <dbReference type="Proteomes" id="UP000316855"/>
    </source>
</evidence>
<reference evidence="2 3" key="1">
    <citation type="submission" date="2019-02" db="EMBL/GenBank/DDBJ databases">
        <title>Deep-cultivation of Planctomycetes and their phenomic and genomic characterization uncovers novel biology.</title>
        <authorList>
            <person name="Wiegand S."/>
            <person name="Jogler M."/>
            <person name="Boedeker C."/>
            <person name="Pinto D."/>
            <person name="Vollmers J."/>
            <person name="Rivas-Marin E."/>
            <person name="Kohn T."/>
            <person name="Peeters S.H."/>
            <person name="Heuer A."/>
            <person name="Rast P."/>
            <person name="Oberbeckmann S."/>
            <person name="Bunk B."/>
            <person name="Jeske O."/>
            <person name="Meyerdierks A."/>
            <person name="Storesund J.E."/>
            <person name="Kallscheuer N."/>
            <person name="Luecker S."/>
            <person name="Lage O.M."/>
            <person name="Pohl T."/>
            <person name="Merkel B.J."/>
            <person name="Hornburger P."/>
            <person name="Mueller R.-W."/>
            <person name="Bruemmer F."/>
            <person name="Labrenz M."/>
            <person name="Spormann A.M."/>
            <person name="Op den Camp H."/>
            <person name="Overmann J."/>
            <person name="Amann R."/>
            <person name="Jetten M.S.M."/>
            <person name="Mascher T."/>
            <person name="Medema M.H."/>
            <person name="Devos D.P."/>
            <person name="Kaster A.-K."/>
            <person name="Ovreas L."/>
            <person name="Rohde M."/>
            <person name="Galperin M.Y."/>
            <person name="Jogler C."/>
        </authorList>
    </citation>
    <scope>NUCLEOTIDE SEQUENCE [LARGE SCALE GENOMIC DNA]</scope>
    <source>
        <strain evidence="2 3">Pan161</strain>
    </source>
</reference>
<dbReference type="AlphaFoldDB" id="A0A517VMK8"/>
<proteinExistence type="predicted"/>
<name>A0A517VMK8_9PLAN</name>
<dbReference type="RefSeq" id="WP_145232168.1">
    <property type="nucleotide sequence ID" value="NZ_CP036343.1"/>
</dbReference>
<feature type="chain" id="PRO_5021876673" description="PepSY domain-containing protein" evidence="1">
    <location>
        <begin position="22"/>
        <end position="100"/>
    </location>
</feature>
<protein>
    <recommendedName>
        <fullName evidence="4">PepSY domain-containing protein</fullName>
    </recommendedName>
</protein>
<dbReference type="EMBL" id="CP036343">
    <property type="protein sequence ID" value="QDT94252.1"/>
    <property type="molecule type" value="Genomic_DNA"/>
</dbReference>
<gene>
    <name evidence="2" type="ORF">Pan161_59470</name>
</gene>
<organism evidence="2 3">
    <name type="scientific">Gimesia algae</name>
    <dbReference type="NCBI Taxonomy" id="2527971"/>
    <lineage>
        <taxon>Bacteria</taxon>
        <taxon>Pseudomonadati</taxon>
        <taxon>Planctomycetota</taxon>
        <taxon>Planctomycetia</taxon>
        <taxon>Planctomycetales</taxon>
        <taxon>Planctomycetaceae</taxon>
        <taxon>Gimesia</taxon>
    </lineage>
</organism>
<sequence length="100" mass="11031" precursor="true">MKSIILILLIFAGCSEHSARAVPLDASPEVDPETGGLSWSVIDRMEEHFGDRVSIEDLGEFDDGEHYQVIHSGIPYLVVYDVELDKIKSVSKAGTQGEDR</sequence>
<evidence type="ECO:0008006" key="4">
    <source>
        <dbReference type="Google" id="ProtNLM"/>
    </source>
</evidence>
<keyword evidence="1" id="KW-0732">Signal</keyword>
<keyword evidence="3" id="KW-1185">Reference proteome</keyword>